<dbReference type="AlphaFoldDB" id="A0A9P1CBJ6"/>
<evidence type="ECO:0000256" key="1">
    <source>
        <dbReference type="SAM" id="MobiDB-lite"/>
    </source>
</evidence>
<sequence length="622" mass="68218">MNSPRAWWHLPVPYGDDSCDEAKASEPGTPARSVSRGSDGTEEGLCAEGLWQSMRQASSTMRSTQNSQPKRFQQVLNQWIRRPPDHERLRRLAKPVQRKSQETGFELTLVHPNRTFDATRLVELAMPKQERKPIPLAPQLRRRLNLGRLKELAEPQVFLSLALGAPDFAEEAKKASEKAWEHAKEVKKSSKDAAKIAEEVKAAGKGAKKALKKAKELDAKMTALFESTREATVQAAAQAAMAYYEEVKKAGARAAAKAASPAVQIAAKKTEETRVAEAASEAAKPYHEAQLRDRKLAADYQLEAQAMNAQGNQLQVEGASLAPIADSYQKAGNVEEANQMIRKAHLLVDQGLKLKRQAKKIHQNAVELNNALPQYAIAEQAASLHAAAMAAEPTLPTNAMAAALFESVETDVSSRTIRMTNFPAGWQTLAEAQLVGKIKALLQTMGGLEQPPSVLRGKHDQLMATATFSARESAEKAVKTLHGVDNRTEAEKRRMNYAAPRDVDKFAVFLLGTSPEPREIREDAGPPLLLYVDEIRQLEDEAACVVPSAKEVFLRDLPVEADGNAGGSGWTPSPEEVQKGELDGEFMELCLRVGQSEAKLLRPKRETLQLQVIPSCIEPIYS</sequence>
<dbReference type="EMBL" id="CAMXCT020001338">
    <property type="protein sequence ID" value="CAL1142537.1"/>
    <property type="molecule type" value="Genomic_DNA"/>
</dbReference>
<proteinExistence type="predicted"/>
<comment type="caution">
    <text evidence="2">The sequence shown here is derived from an EMBL/GenBank/DDBJ whole genome shotgun (WGS) entry which is preliminary data.</text>
</comment>
<reference evidence="2" key="1">
    <citation type="submission" date="2022-10" db="EMBL/GenBank/DDBJ databases">
        <authorList>
            <person name="Chen Y."/>
            <person name="Dougan E. K."/>
            <person name="Chan C."/>
            <person name="Rhodes N."/>
            <person name="Thang M."/>
        </authorList>
    </citation>
    <scope>NUCLEOTIDE SEQUENCE</scope>
</reference>
<reference evidence="3" key="2">
    <citation type="submission" date="2024-04" db="EMBL/GenBank/DDBJ databases">
        <authorList>
            <person name="Chen Y."/>
            <person name="Shah S."/>
            <person name="Dougan E. K."/>
            <person name="Thang M."/>
            <person name="Chan C."/>
        </authorList>
    </citation>
    <scope>NUCLEOTIDE SEQUENCE [LARGE SCALE GENOMIC DNA]</scope>
</reference>
<keyword evidence="4" id="KW-1185">Reference proteome</keyword>
<protein>
    <submittedName>
        <fullName evidence="2">Uncharacterized protein</fullName>
    </submittedName>
</protein>
<name>A0A9P1CBJ6_9DINO</name>
<dbReference type="Proteomes" id="UP001152797">
    <property type="component" value="Unassembled WGS sequence"/>
</dbReference>
<evidence type="ECO:0000313" key="2">
    <source>
        <dbReference type="EMBL" id="CAI3989162.1"/>
    </source>
</evidence>
<feature type="region of interest" description="Disordered" evidence="1">
    <location>
        <begin position="1"/>
        <end position="45"/>
    </location>
</feature>
<dbReference type="EMBL" id="CAMXCT030001338">
    <property type="protein sequence ID" value="CAL4776474.1"/>
    <property type="molecule type" value="Genomic_DNA"/>
</dbReference>
<accession>A0A9P1CBJ6</accession>
<dbReference type="EMBL" id="CAMXCT010001338">
    <property type="protein sequence ID" value="CAI3989162.1"/>
    <property type="molecule type" value="Genomic_DNA"/>
</dbReference>
<gene>
    <name evidence="2" type="ORF">C1SCF055_LOCUS16255</name>
</gene>
<organism evidence="2">
    <name type="scientific">Cladocopium goreaui</name>
    <dbReference type="NCBI Taxonomy" id="2562237"/>
    <lineage>
        <taxon>Eukaryota</taxon>
        <taxon>Sar</taxon>
        <taxon>Alveolata</taxon>
        <taxon>Dinophyceae</taxon>
        <taxon>Suessiales</taxon>
        <taxon>Symbiodiniaceae</taxon>
        <taxon>Cladocopium</taxon>
    </lineage>
</organism>
<dbReference type="OrthoDB" id="10355624at2759"/>
<evidence type="ECO:0000313" key="4">
    <source>
        <dbReference type="Proteomes" id="UP001152797"/>
    </source>
</evidence>
<evidence type="ECO:0000313" key="3">
    <source>
        <dbReference type="EMBL" id="CAL1142537.1"/>
    </source>
</evidence>